<proteinExistence type="predicted"/>
<evidence type="ECO:0000256" key="1">
    <source>
        <dbReference type="SAM" id="MobiDB-lite"/>
    </source>
</evidence>
<feature type="compositionally biased region" description="Low complexity" evidence="1">
    <location>
        <begin position="64"/>
        <end position="84"/>
    </location>
</feature>
<feature type="region of interest" description="Disordered" evidence="1">
    <location>
        <begin position="51"/>
        <end position="84"/>
    </location>
</feature>
<accession>A0A5Q4BIZ7</accession>
<organism evidence="2 3">
    <name type="scientific">Colletotrichum shisoi</name>
    <dbReference type="NCBI Taxonomy" id="2078593"/>
    <lineage>
        <taxon>Eukaryota</taxon>
        <taxon>Fungi</taxon>
        <taxon>Dikarya</taxon>
        <taxon>Ascomycota</taxon>
        <taxon>Pezizomycotina</taxon>
        <taxon>Sordariomycetes</taxon>
        <taxon>Hypocreomycetidae</taxon>
        <taxon>Glomerellales</taxon>
        <taxon>Glomerellaceae</taxon>
        <taxon>Colletotrichum</taxon>
        <taxon>Colletotrichum destructivum species complex</taxon>
    </lineage>
</organism>
<protein>
    <submittedName>
        <fullName evidence="2">Uncharacterized protein</fullName>
    </submittedName>
</protein>
<evidence type="ECO:0000313" key="2">
    <source>
        <dbReference type="EMBL" id="TQN66574.1"/>
    </source>
</evidence>
<comment type="caution">
    <text evidence="2">The sequence shown here is derived from an EMBL/GenBank/DDBJ whole genome shotgun (WGS) entry which is preliminary data.</text>
</comment>
<reference evidence="2 3" key="1">
    <citation type="journal article" date="2019" name="Sci. Rep.">
        <title>Colletotrichum shisoi sp. nov., an anthracnose pathogen of Perilla frutescens in Japan: molecular phylogenetic, morphological and genomic evidence.</title>
        <authorList>
            <person name="Gan P."/>
            <person name="Tsushima A."/>
            <person name="Hiroyama R."/>
            <person name="Narusaka M."/>
            <person name="Takano Y."/>
            <person name="Narusaka Y."/>
            <person name="Kawaradani M."/>
            <person name="Damm U."/>
            <person name="Shirasu K."/>
        </authorList>
    </citation>
    <scope>NUCLEOTIDE SEQUENCE [LARGE SCALE GENOMIC DNA]</scope>
    <source>
        <strain evidence="2 3">PG-2018a</strain>
    </source>
</reference>
<sequence length="84" mass="9044">MYGRPDASYDAADDPLFLIDRPFRPFSVPVLCKSLINATAVDTLRLSPVEKSAGEMEKSIARNTAQPAAPTPARTPSSSLAPKR</sequence>
<dbReference type="Proteomes" id="UP000326340">
    <property type="component" value="Unassembled WGS sequence"/>
</dbReference>
<keyword evidence="3" id="KW-1185">Reference proteome</keyword>
<evidence type="ECO:0000313" key="3">
    <source>
        <dbReference type="Proteomes" id="UP000326340"/>
    </source>
</evidence>
<name>A0A5Q4BIZ7_9PEZI</name>
<dbReference type="AlphaFoldDB" id="A0A5Q4BIZ7"/>
<dbReference type="EMBL" id="PUHP01001168">
    <property type="protein sequence ID" value="TQN66574.1"/>
    <property type="molecule type" value="Genomic_DNA"/>
</dbReference>
<gene>
    <name evidence="2" type="ORF">CSHISOI_08887</name>
</gene>